<feature type="domain" description="RAMA" evidence="4">
    <location>
        <begin position="627"/>
        <end position="724"/>
    </location>
</feature>
<dbReference type="InterPro" id="IPR040843">
    <property type="entry name" value="RAMA"/>
</dbReference>
<feature type="domain" description="GmrSD restriction endonucleases C-terminal" evidence="3">
    <location>
        <begin position="447"/>
        <end position="543"/>
    </location>
</feature>
<evidence type="ECO:0000259" key="3">
    <source>
        <dbReference type="Pfam" id="PF07510"/>
    </source>
</evidence>
<feature type="compositionally biased region" description="Low complexity" evidence="1">
    <location>
        <begin position="613"/>
        <end position="622"/>
    </location>
</feature>
<evidence type="ECO:0000259" key="4">
    <source>
        <dbReference type="Pfam" id="PF18755"/>
    </source>
</evidence>
<dbReference type="InterPro" id="IPR004919">
    <property type="entry name" value="GmrSD_N"/>
</dbReference>
<protein>
    <submittedName>
        <fullName evidence="5">DUF262 domain-containing protein</fullName>
    </submittedName>
</protein>
<sequence>MAGGGITGKAFHLASLFERVTYAIEYYQREYAWSADDVRTLLSDLVEEFERSDGVRRSWRATPAQFFLGPFVYTEEDGDRRFLVDGQQRFTTLHLIFLHLLRLIPEGAGHKTRDRLNRAIVAGYDGSRPRFRLAIDERQKPLEALLNGRPYELGKAVSLSVQTLWERSAQIEEELAQRLDSDQHGRFVDWLLDSVVMVGIEAVDRNNGFRIFESMNDRGARLTSVDLIKSFLLSRANRDEEKLNENWRTMLAEVTRVRGDTNAPRDFLKAFLVARHADLRQDSDDAEKIDRAPHEWTREHAAKIGLRDDGESYLDFVTELIDLGRHYADLAAATVKPRHENELAALFYNHANGVTAQMALILAAIRPDDPPSLVKEKAKVAANFVDLLYVLRAVHDESTRAEDINREVRELIPLVRGCSTAGHLGTILGAQLPELDFDVMQTFGLRGDNRAQVRYVLARLTAYVENEMGEQDVIEKYLSTDRSWQIEHVFADHPERHPELEPLQFRLLRNRLGGLGLLPASDNASVRDLPFGEKAQWYQRHTALLAVLAPGYDKRHPALHRISKSHGVERTLRAFGASTPMQKVVDVRGQLYQTLAQRIWDPARLGLALPPAEATEETPATTNDSGPSVRSSPRPRRTRRTELAVLVADGRITPGVRLHGTHRGTRHEARVDAEGQLWLTDTDSFRLPDEAGRIATGLKSCAGWRFWHITLTDGTAVPLGQFRDERTLVAR</sequence>
<dbReference type="Proteomes" id="UP001299970">
    <property type="component" value="Unassembled WGS sequence"/>
</dbReference>
<dbReference type="Pfam" id="PF03235">
    <property type="entry name" value="GmrSD_N"/>
    <property type="match status" value="1"/>
</dbReference>
<accession>A0ABS9T9F9</accession>
<gene>
    <name evidence="5" type="ORF">MMF94_05680</name>
</gene>
<evidence type="ECO:0000313" key="5">
    <source>
        <dbReference type="EMBL" id="MCH6165167.1"/>
    </source>
</evidence>
<feature type="region of interest" description="Disordered" evidence="1">
    <location>
        <begin position="613"/>
        <end position="640"/>
    </location>
</feature>
<evidence type="ECO:0000313" key="6">
    <source>
        <dbReference type="Proteomes" id="UP001299970"/>
    </source>
</evidence>
<dbReference type="PANTHER" id="PTHR35149">
    <property type="entry name" value="SLL5132 PROTEIN"/>
    <property type="match status" value="1"/>
</dbReference>
<dbReference type="Pfam" id="PF07510">
    <property type="entry name" value="GmrSD_C"/>
    <property type="match status" value="1"/>
</dbReference>
<dbReference type="RefSeq" id="WP_241035199.1">
    <property type="nucleotide sequence ID" value="NZ_BAAAJF010000018.1"/>
</dbReference>
<dbReference type="Pfam" id="PF18755">
    <property type="entry name" value="RAMA"/>
    <property type="match status" value="1"/>
</dbReference>
<feature type="domain" description="GmrSD restriction endonucleases N-terminal" evidence="2">
    <location>
        <begin position="14"/>
        <end position="233"/>
    </location>
</feature>
<name>A0ABS9T9F9_9PSEU</name>
<dbReference type="EMBL" id="JAKXMK010000004">
    <property type="protein sequence ID" value="MCH6165167.1"/>
    <property type="molecule type" value="Genomic_DNA"/>
</dbReference>
<organism evidence="5 6">
    <name type="scientific">Pseudonocardia alaniniphila</name>
    <dbReference type="NCBI Taxonomy" id="75291"/>
    <lineage>
        <taxon>Bacteria</taxon>
        <taxon>Bacillati</taxon>
        <taxon>Actinomycetota</taxon>
        <taxon>Actinomycetes</taxon>
        <taxon>Pseudonocardiales</taxon>
        <taxon>Pseudonocardiaceae</taxon>
        <taxon>Pseudonocardia</taxon>
    </lineage>
</organism>
<evidence type="ECO:0000256" key="1">
    <source>
        <dbReference type="SAM" id="MobiDB-lite"/>
    </source>
</evidence>
<keyword evidence="6" id="KW-1185">Reference proteome</keyword>
<dbReference type="PANTHER" id="PTHR35149:SF2">
    <property type="entry name" value="DUF262 DOMAIN-CONTAINING PROTEIN"/>
    <property type="match status" value="1"/>
</dbReference>
<reference evidence="5 6" key="1">
    <citation type="submission" date="2022-03" db="EMBL/GenBank/DDBJ databases">
        <title>Pseudonocardia alaer sp. nov., a novel actinomycete isolated from reed forest soil.</title>
        <authorList>
            <person name="Wang L."/>
        </authorList>
    </citation>
    <scope>NUCLEOTIDE SEQUENCE [LARGE SCALE GENOMIC DNA]</scope>
    <source>
        <strain evidence="5 6">Y-16303</strain>
    </source>
</reference>
<dbReference type="InterPro" id="IPR011089">
    <property type="entry name" value="GmrSD_C"/>
</dbReference>
<comment type="caution">
    <text evidence="5">The sequence shown here is derived from an EMBL/GenBank/DDBJ whole genome shotgun (WGS) entry which is preliminary data.</text>
</comment>
<evidence type="ECO:0000259" key="2">
    <source>
        <dbReference type="Pfam" id="PF03235"/>
    </source>
</evidence>
<proteinExistence type="predicted"/>